<evidence type="ECO:0000256" key="6">
    <source>
        <dbReference type="ARBA" id="ARBA00022723"/>
    </source>
</evidence>
<keyword evidence="10" id="KW-0560">Oxidoreductase</keyword>
<evidence type="ECO:0000256" key="14">
    <source>
        <dbReference type="ARBA" id="ARBA00023242"/>
    </source>
</evidence>
<evidence type="ECO:0000256" key="1">
    <source>
        <dbReference type="ARBA" id="ARBA00001970"/>
    </source>
</evidence>
<evidence type="ECO:0000256" key="11">
    <source>
        <dbReference type="ARBA" id="ARBA00023004"/>
    </source>
</evidence>
<dbReference type="SUPFAM" id="SSF52540">
    <property type="entry name" value="P-loop containing nucleoside triphosphate hydrolases"/>
    <property type="match status" value="1"/>
</dbReference>
<dbReference type="GO" id="GO:0046872">
    <property type="term" value="F:metal ion binding"/>
    <property type="evidence" value="ECO:0007669"/>
    <property type="project" value="UniProtKB-KW"/>
</dbReference>
<keyword evidence="11 19" id="KW-0408">Iron</keyword>
<dbReference type="InterPro" id="IPR007110">
    <property type="entry name" value="Ig-like_dom"/>
</dbReference>
<evidence type="ECO:0000256" key="17">
    <source>
        <dbReference type="ARBA" id="ARBA00061342"/>
    </source>
</evidence>
<dbReference type="GO" id="GO:0005634">
    <property type="term" value="C:nucleus"/>
    <property type="evidence" value="ECO:0007669"/>
    <property type="project" value="UniProtKB-SubCell"/>
</dbReference>
<feature type="compositionally biased region" description="Low complexity" evidence="21">
    <location>
        <begin position="17"/>
        <end position="30"/>
    </location>
</feature>
<keyword evidence="7" id="KW-0732">Signal</keyword>
<dbReference type="InterPro" id="IPR003593">
    <property type="entry name" value="AAA+_ATPase"/>
</dbReference>
<evidence type="ECO:0000259" key="22">
    <source>
        <dbReference type="PROSITE" id="PS50835"/>
    </source>
</evidence>
<dbReference type="Pfam" id="PF21960">
    <property type="entry name" value="RCF1-5-like_lid"/>
    <property type="match status" value="1"/>
</dbReference>
<keyword evidence="14" id="KW-0539">Nucleus</keyword>
<proteinExistence type="inferred from homology"/>
<evidence type="ECO:0000313" key="24">
    <source>
        <dbReference type="Proteomes" id="UP000663852"/>
    </source>
</evidence>
<comment type="cofactor">
    <cofactor evidence="1">
        <name>heme b</name>
        <dbReference type="ChEBI" id="CHEBI:60344"/>
    </cofactor>
</comment>
<sequence length="1543" mass="175970">MSKKSVTKKPVVPAMFAKSAASSSTSPTKSAEGDKENRTKPDRLVPWVEKYRPKKVSDVAYQDEVVAVLTKCLAGSDFPNLLFYGPPGTGKTSTILAAAHELFGPQLFRDRVMELNSSDERGINVIREKVKKFAQFSVVATRTDGVYCPPFKLIILDECDSMTKAAQAALRRTMERESKTTRFCLICNYISRIIDPITSRCAKFRFKPLSNNIIEQRLQAICNNENVQCEPEAISELVKCTEGDMRKAVTFLQSVARFRTNETISTKDVHEITGVIPDNVIENLYQVCHSGSYEKLATTVKNVLLEGYASHQLLLQLHDHILAQMALGNEQKAVIFEKSAVVDGCLLDGADEYLQLMDFLYNQVDKLILRRHRSSTLQSNVYIYYLSDRKRSRWKQKEKAIRDKTEAKMYLKYIHFIVCLNLIICVKSQLNDEDYNDYEAEQSVRVEPLVFSRRPQSIQVPLGSHALFYCSSSSSPIVWSKNDTPIGPSAKHFITNQYLQILNVDESDEATYGCTIRNAVEMRSASANLTVIFPPRFNPFPDTYRVGLKNLTTELQCRVYGNPKPKVIWYKSNTMIRQSHRMQLRENGQTLRINQLRNEDTGLYTCVAENTLQRISAATDLRVRDPTPPLLSRRMSNLTTYDGAHVELECTATGEPEPKMEWFRDGTRIQYNMQYILKEDGSLLLPHVVANQSGYYTCQASNYAGNDIHSFWVTVVNDNQITDELIDRLVQQATSEVNRAVAETVRHLQDRRRPRTPGDLMSLMKFPKPLQLTLAKTEDIFERALDLVHRYVDNITFSSESARNDMNTIDFRPDQLLTSRQLERLALVSGCVMHQLKSQCNEKCMAYRTADGTCNNLKHPFWGASLTALSRWLHAQYENGFNTPRGWNASKLYNGFVLPSAREVSGRLIATKVVTPDPAFSHMLMQWGQFQDHDMSLTVQATSNTRFSDSLRCLSSCSFEPPCYPIRVPDDDHLREERGSCLEFVRSAAVCLSGETSFLHLPYRREQINSLTSFFDASNVYGSTVQDAWDLRERSSGKGLLRVHSTPQFPKGLLPFSTDTPVDCQRDRQASQIGCFLAGDHRVNEQVALIAMHTIWVRQHNRLAGRLSSINPDWSDEQVYQETRKIIEAQLQIITYQHWLPYIIGDEGMNMLGPYKGYRRNVDPSISNVFATAAFRFGHGLINPVFYRLNSTLEPIPEGNLLLRDAFFSPWRVKEQGGIDPLIRGMFGVPAKIKLPQQILNVELTERLFHVTRAISLDLAAANVQRSRDHGLQSYTAWRKFCHLSPDEIKDFDDLQVDIKDKETRNTLRDVYKHVDNIDVWIGGILEDNLPGAKVGPLFRCLITKQFKSLRDGDRYWHEKLGIFSPEQLKSLQKTSLAKVLCENGDRIDRIPRNVFLNGMYPRDYVPCSTIEDVDLEPWRGCCKQNMAGPNAICNTPAILSFDPFPNYRPSTIDTVTRHKREAEGDVEEEQETKDDELDLQKLRQQVDDVLQKFATFDKRLTTGTHCYDQNTRKIHKNGTKWHVHKCLVCQCKDATSSCEVVC</sequence>
<dbReference type="GO" id="GO:0006271">
    <property type="term" value="P:DNA strand elongation involved in DNA replication"/>
    <property type="evidence" value="ECO:0007669"/>
    <property type="project" value="UniProtKB-ARBA"/>
</dbReference>
<evidence type="ECO:0000256" key="8">
    <source>
        <dbReference type="ARBA" id="ARBA00022741"/>
    </source>
</evidence>
<feature type="binding site" description="axial binding residue" evidence="19">
    <location>
        <position position="1179"/>
    </location>
    <ligand>
        <name>heme b</name>
        <dbReference type="ChEBI" id="CHEBI:60344"/>
    </ligand>
    <ligandPart>
        <name>Fe</name>
        <dbReference type="ChEBI" id="CHEBI:18248"/>
    </ligandPart>
</feature>
<dbReference type="FunFam" id="2.60.40.10:FF:000032">
    <property type="entry name" value="palladin isoform X1"/>
    <property type="match status" value="1"/>
</dbReference>
<evidence type="ECO:0000256" key="18">
    <source>
        <dbReference type="ARBA" id="ARBA00075373"/>
    </source>
</evidence>
<dbReference type="Pfam" id="PF00004">
    <property type="entry name" value="AAA"/>
    <property type="match status" value="1"/>
</dbReference>
<dbReference type="SMART" id="SM00409">
    <property type="entry name" value="IG"/>
    <property type="match status" value="3"/>
</dbReference>
<keyword evidence="20" id="KW-0175">Coiled coil</keyword>
<evidence type="ECO:0000256" key="7">
    <source>
        <dbReference type="ARBA" id="ARBA00022729"/>
    </source>
</evidence>
<dbReference type="PANTHER" id="PTHR11475">
    <property type="entry name" value="OXIDASE/PEROXIDASE"/>
    <property type="match status" value="1"/>
</dbReference>
<evidence type="ECO:0000256" key="12">
    <source>
        <dbReference type="ARBA" id="ARBA00023125"/>
    </source>
</evidence>
<dbReference type="GO" id="GO:0004601">
    <property type="term" value="F:peroxidase activity"/>
    <property type="evidence" value="ECO:0007669"/>
    <property type="project" value="InterPro"/>
</dbReference>
<dbReference type="GO" id="GO:0005615">
    <property type="term" value="C:extracellular space"/>
    <property type="evidence" value="ECO:0007669"/>
    <property type="project" value="TreeGrafter"/>
</dbReference>
<dbReference type="NCBIfam" id="NF001679">
    <property type="entry name" value="PRK00440.1"/>
    <property type="match status" value="1"/>
</dbReference>
<dbReference type="InterPro" id="IPR003599">
    <property type="entry name" value="Ig_sub"/>
</dbReference>
<feature type="domain" description="Ig-like" evidence="22">
    <location>
        <begin position="628"/>
        <end position="714"/>
    </location>
</feature>
<dbReference type="GO" id="GO:0006979">
    <property type="term" value="P:response to oxidative stress"/>
    <property type="evidence" value="ECO:0007669"/>
    <property type="project" value="InterPro"/>
</dbReference>
<dbReference type="GO" id="GO:0005524">
    <property type="term" value="F:ATP binding"/>
    <property type="evidence" value="ECO:0007669"/>
    <property type="project" value="UniProtKB-KW"/>
</dbReference>
<keyword evidence="13" id="KW-1015">Disulfide bond</keyword>
<comment type="similarity">
    <text evidence="17">Belongs to the peroxidase family. XPO subfamily.</text>
</comment>
<feature type="compositionally biased region" description="Basic and acidic residues" evidence="21">
    <location>
        <begin position="31"/>
        <end position="44"/>
    </location>
</feature>
<dbReference type="InterPro" id="IPR013098">
    <property type="entry name" value="Ig_I-set"/>
</dbReference>
<evidence type="ECO:0000256" key="16">
    <source>
        <dbReference type="ARBA" id="ARBA00040745"/>
    </source>
</evidence>
<dbReference type="PANTHER" id="PTHR11475:SF58">
    <property type="entry name" value="PEROXIDASIN"/>
    <property type="match status" value="1"/>
</dbReference>
<feature type="region of interest" description="Disordered" evidence="21">
    <location>
        <begin position="17"/>
        <end position="44"/>
    </location>
</feature>
<dbReference type="FunFam" id="1.10.8.60:FF:000032">
    <property type="entry name" value="Replication factor C subunit 4"/>
    <property type="match status" value="1"/>
</dbReference>
<dbReference type="FunFam" id="3.40.50.300:FF:000237">
    <property type="entry name" value="replication factor C subunit 4"/>
    <property type="match status" value="1"/>
</dbReference>
<dbReference type="InterPro" id="IPR013748">
    <property type="entry name" value="Rep_factorC_C"/>
</dbReference>
<evidence type="ECO:0000256" key="13">
    <source>
        <dbReference type="ARBA" id="ARBA00023157"/>
    </source>
</evidence>
<dbReference type="Gene3D" id="1.20.272.10">
    <property type="match status" value="1"/>
</dbReference>
<dbReference type="CDD" id="cd18140">
    <property type="entry name" value="HLD_clamp_RFC"/>
    <property type="match status" value="1"/>
</dbReference>
<dbReference type="PRINTS" id="PR00457">
    <property type="entry name" value="ANPEROXIDASE"/>
</dbReference>
<dbReference type="InterPro" id="IPR010255">
    <property type="entry name" value="Haem_peroxidase_sf"/>
</dbReference>
<dbReference type="FunFam" id="2.60.40.10:FF:000107">
    <property type="entry name" value="Myosin, light chain kinase a"/>
    <property type="match status" value="1"/>
</dbReference>
<dbReference type="InterPro" id="IPR019791">
    <property type="entry name" value="Haem_peroxidase_animal"/>
</dbReference>
<dbReference type="Gene3D" id="3.40.50.300">
    <property type="entry name" value="P-loop containing nucleotide triphosphate hydrolases"/>
    <property type="match status" value="1"/>
</dbReference>
<dbReference type="Pfam" id="PF03098">
    <property type="entry name" value="An_peroxidase"/>
    <property type="match status" value="1"/>
</dbReference>
<evidence type="ECO:0000256" key="15">
    <source>
        <dbReference type="ARBA" id="ARBA00023319"/>
    </source>
</evidence>
<dbReference type="Gene3D" id="2.60.40.10">
    <property type="entry name" value="Immunoglobulins"/>
    <property type="match status" value="3"/>
</dbReference>
<dbReference type="CDD" id="cd00096">
    <property type="entry name" value="Ig"/>
    <property type="match status" value="1"/>
</dbReference>
<dbReference type="SUPFAM" id="SSF48019">
    <property type="entry name" value="post-AAA+ oligomerization domain-like"/>
    <property type="match status" value="1"/>
</dbReference>
<evidence type="ECO:0000313" key="23">
    <source>
        <dbReference type="EMBL" id="CAF1166870.1"/>
    </source>
</evidence>
<feature type="coiled-coil region" evidence="20">
    <location>
        <begin position="1453"/>
        <end position="1480"/>
    </location>
</feature>
<protein>
    <recommendedName>
        <fullName evidence="16">Replication factor C subunit 2</fullName>
    </recommendedName>
    <alternativeName>
        <fullName evidence="18">Activator 1 41 kDa subunit</fullName>
    </alternativeName>
</protein>
<dbReference type="Gene3D" id="1.10.640.10">
    <property type="entry name" value="Haem peroxidase domain superfamily, animal type"/>
    <property type="match status" value="1"/>
</dbReference>
<gene>
    <name evidence="23" type="ORF">EDS130_LOCUS23467</name>
</gene>
<dbReference type="InterPro" id="IPR036179">
    <property type="entry name" value="Ig-like_dom_sf"/>
</dbReference>
<evidence type="ECO:0000256" key="2">
    <source>
        <dbReference type="ARBA" id="ARBA00004123"/>
    </source>
</evidence>
<dbReference type="InterPro" id="IPR003959">
    <property type="entry name" value="ATPase_AAA_core"/>
</dbReference>
<dbReference type="SMART" id="SM00382">
    <property type="entry name" value="AAA"/>
    <property type="match status" value="1"/>
</dbReference>
<dbReference type="Proteomes" id="UP000663852">
    <property type="component" value="Unassembled WGS sequence"/>
</dbReference>
<name>A0A814TWR3_ADIRI</name>
<evidence type="ECO:0000256" key="21">
    <source>
        <dbReference type="SAM" id="MobiDB-lite"/>
    </source>
</evidence>
<reference evidence="23" key="1">
    <citation type="submission" date="2021-02" db="EMBL/GenBank/DDBJ databases">
        <authorList>
            <person name="Nowell W R."/>
        </authorList>
    </citation>
    <scope>NUCLEOTIDE SEQUENCE</scope>
</reference>
<keyword evidence="9" id="KW-0067">ATP-binding</keyword>
<evidence type="ECO:0000256" key="9">
    <source>
        <dbReference type="ARBA" id="ARBA00022840"/>
    </source>
</evidence>
<dbReference type="OrthoDB" id="823504at2759"/>
<dbReference type="GO" id="GO:0031391">
    <property type="term" value="C:Elg1 RFC-like complex"/>
    <property type="evidence" value="ECO:0007669"/>
    <property type="project" value="UniProtKB-ARBA"/>
</dbReference>
<comment type="similarity">
    <text evidence="3">Belongs to the activator 1 small subunits family.</text>
</comment>
<dbReference type="CDD" id="cd00009">
    <property type="entry name" value="AAA"/>
    <property type="match status" value="1"/>
</dbReference>
<evidence type="ECO:0000256" key="10">
    <source>
        <dbReference type="ARBA" id="ARBA00023002"/>
    </source>
</evidence>
<dbReference type="GO" id="GO:0016887">
    <property type="term" value="F:ATP hydrolysis activity"/>
    <property type="evidence" value="ECO:0007669"/>
    <property type="project" value="InterPro"/>
</dbReference>
<dbReference type="InterPro" id="IPR003598">
    <property type="entry name" value="Ig_sub2"/>
</dbReference>
<keyword evidence="6 19" id="KW-0479">Metal-binding</keyword>
<dbReference type="InterPro" id="IPR008921">
    <property type="entry name" value="DNA_pol3_clamp-load_cplx_C"/>
</dbReference>
<keyword evidence="12" id="KW-0238">DNA-binding</keyword>
<organism evidence="23 24">
    <name type="scientific">Adineta ricciae</name>
    <name type="common">Rotifer</name>
    <dbReference type="NCBI Taxonomy" id="249248"/>
    <lineage>
        <taxon>Eukaryota</taxon>
        <taxon>Metazoa</taxon>
        <taxon>Spiralia</taxon>
        <taxon>Gnathifera</taxon>
        <taxon>Rotifera</taxon>
        <taxon>Eurotatoria</taxon>
        <taxon>Bdelloidea</taxon>
        <taxon>Adinetida</taxon>
        <taxon>Adinetidae</taxon>
        <taxon>Adineta</taxon>
    </lineage>
</organism>
<dbReference type="PROSITE" id="PS50835">
    <property type="entry name" value="IG_LIKE"/>
    <property type="match status" value="3"/>
</dbReference>
<dbReference type="InterPro" id="IPR047854">
    <property type="entry name" value="RFC_lid"/>
</dbReference>
<dbReference type="EMBL" id="CAJNOJ010000128">
    <property type="protein sequence ID" value="CAF1166870.1"/>
    <property type="molecule type" value="Genomic_DNA"/>
</dbReference>
<evidence type="ECO:0000256" key="5">
    <source>
        <dbReference type="ARBA" id="ARBA00022705"/>
    </source>
</evidence>
<dbReference type="PROSITE" id="PS50292">
    <property type="entry name" value="PEROXIDASE_3"/>
    <property type="match status" value="1"/>
</dbReference>
<dbReference type="InterPro" id="IPR027417">
    <property type="entry name" value="P-loop_NTPase"/>
</dbReference>
<comment type="subcellular location">
    <subcellularLocation>
        <location evidence="2">Nucleus</location>
    </subcellularLocation>
</comment>
<dbReference type="SUPFAM" id="SSF48113">
    <property type="entry name" value="Heme-dependent peroxidases"/>
    <property type="match status" value="1"/>
</dbReference>
<dbReference type="FunFam" id="1.10.640.10:FF:000001">
    <property type="entry name" value="Peroxidasin homolog"/>
    <property type="match status" value="1"/>
</dbReference>
<keyword evidence="4 19" id="KW-0349">Heme</keyword>
<keyword evidence="5" id="KW-0235">DNA replication</keyword>
<dbReference type="GO" id="GO:0003677">
    <property type="term" value="F:DNA binding"/>
    <property type="evidence" value="ECO:0007669"/>
    <property type="project" value="UniProtKB-KW"/>
</dbReference>
<comment type="caution">
    <text evidence="23">The sequence shown here is derived from an EMBL/GenBank/DDBJ whole genome shotgun (WGS) entry which is preliminary data.</text>
</comment>
<dbReference type="Pfam" id="PF07679">
    <property type="entry name" value="I-set"/>
    <property type="match status" value="3"/>
</dbReference>
<keyword evidence="8" id="KW-0547">Nucleotide-binding</keyword>
<dbReference type="InterPro" id="IPR037120">
    <property type="entry name" value="Haem_peroxidase_sf_animal"/>
</dbReference>
<feature type="domain" description="Ig-like" evidence="22">
    <location>
        <begin position="535"/>
        <end position="622"/>
    </location>
</feature>
<dbReference type="Pfam" id="PF08542">
    <property type="entry name" value="Rep_fac_C"/>
    <property type="match status" value="1"/>
</dbReference>
<dbReference type="Gene3D" id="1.10.8.60">
    <property type="match status" value="1"/>
</dbReference>
<dbReference type="SUPFAM" id="SSF48726">
    <property type="entry name" value="Immunoglobulin"/>
    <property type="match status" value="3"/>
</dbReference>
<dbReference type="GO" id="GO:0000076">
    <property type="term" value="P:DNA replication checkpoint signaling"/>
    <property type="evidence" value="ECO:0007669"/>
    <property type="project" value="UniProtKB-ARBA"/>
</dbReference>
<evidence type="ECO:0000256" key="20">
    <source>
        <dbReference type="SAM" id="Coils"/>
    </source>
</evidence>
<dbReference type="GO" id="GO:0020037">
    <property type="term" value="F:heme binding"/>
    <property type="evidence" value="ECO:0007669"/>
    <property type="project" value="InterPro"/>
</dbReference>
<evidence type="ECO:0000256" key="3">
    <source>
        <dbReference type="ARBA" id="ARBA00005378"/>
    </source>
</evidence>
<dbReference type="FunFam" id="1.20.272.10:FF:000011">
    <property type="entry name" value="Replication factor C subunit 2"/>
    <property type="match status" value="1"/>
</dbReference>
<dbReference type="InterPro" id="IPR013783">
    <property type="entry name" value="Ig-like_fold"/>
</dbReference>
<dbReference type="GO" id="GO:0006281">
    <property type="term" value="P:DNA repair"/>
    <property type="evidence" value="ECO:0007669"/>
    <property type="project" value="UniProtKB-ARBA"/>
</dbReference>
<accession>A0A814TWR3</accession>
<dbReference type="SMART" id="SM00408">
    <property type="entry name" value="IGc2"/>
    <property type="match status" value="3"/>
</dbReference>
<feature type="domain" description="Ig-like" evidence="22">
    <location>
        <begin position="448"/>
        <end position="530"/>
    </location>
</feature>
<evidence type="ECO:0000256" key="19">
    <source>
        <dbReference type="PIRSR" id="PIRSR619791-2"/>
    </source>
</evidence>
<keyword evidence="15" id="KW-0393">Immunoglobulin domain</keyword>
<evidence type="ECO:0000256" key="4">
    <source>
        <dbReference type="ARBA" id="ARBA00022617"/>
    </source>
</evidence>